<reference evidence="2" key="1">
    <citation type="journal article" date="2019" name="Int. J. Syst. Evol. Microbiol.">
        <title>The Global Catalogue of Microorganisms (GCM) 10K type strain sequencing project: providing services to taxonomists for standard genome sequencing and annotation.</title>
        <authorList>
            <consortium name="The Broad Institute Genomics Platform"/>
            <consortium name="The Broad Institute Genome Sequencing Center for Infectious Disease"/>
            <person name="Wu L."/>
            <person name="Ma J."/>
        </authorList>
    </citation>
    <scope>NUCLEOTIDE SEQUENCE [LARGE SCALE GENOMIC DNA]</scope>
    <source>
        <strain evidence="2">JCM 31202</strain>
    </source>
</reference>
<name>A0ABW3F0Q3_9ACTN</name>
<feature type="non-terminal residue" evidence="1">
    <location>
        <position position="1"/>
    </location>
</feature>
<accession>A0ABW3F0Q3</accession>
<evidence type="ECO:0000313" key="1">
    <source>
        <dbReference type="EMBL" id="MFD0905676.1"/>
    </source>
</evidence>
<dbReference type="EMBL" id="JBHTJA010000155">
    <property type="protein sequence ID" value="MFD0905676.1"/>
    <property type="molecule type" value="Genomic_DNA"/>
</dbReference>
<comment type="caution">
    <text evidence="1">The sequence shown here is derived from an EMBL/GenBank/DDBJ whole genome shotgun (WGS) entry which is preliminary data.</text>
</comment>
<evidence type="ECO:0000313" key="2">
    <source>
        <dbReference type="Proteomes" id="UP001596972"/>
    </source>
</evidence>
<protein>
    <submittedName>
        <fullName evidence="1">Uncharacterized protein</fullName>
    </submittedName>
</protein>
<keyword evidence="2" id="KW-1185">Reference proteome</keyword>
<organism evidence="1 2">
    <name type="scientific">Actinomadura sediminis</name>
    <dbReference type="NCBI Taxonomy" id="1038904"/>
    <lineage>
        <taxon>Bacteria</taxon>
        <taxon>Bacillati</taxon>
        <taxon>Actinomycetota</taxon>
        <taxon>Actinomycetes</taxon>
        <taxon>Streptosporangiales</taxon>
        <taxon>Thermomonosporaceae</taxon>
        <taxon>Actinomadura</taxon>
    </lineage>
</organism>
<proteinExistence type="predicted"/>
<sequence length="105" mass="10662">GRLAGRWPAQADAAGALAFRRALPGPAADAVLAGGLSSAAFPQAVEAVCGTDPIAALASYPGPVRLANGTRDPFRSHERAFLRACRDGRLVLDAAALARDAGVRA</sequence>
<dbReference type="Proteomes" id="UP001596972">
    <property type="component" value="Unassembled WGS sequence"/>
</dbReference>
<gene>
    <name evidence="1" type="ORF">ACFQ11_35255</name>
</gene>